<gene>
    <name evidence="2" type="ORF">PIB30_116725</name>
</gene>
<name>A0ABU6XPK1_9FABA</name>
<dbReference type="EMBL" id="JASCZI010212585">
    <property type="protein sequence ID" value="MED6199846.1"/>
    <property type="molecule type" value="Genomic_DNA"/>
</dbReference>
<organism evidence="2 3">
    <name type="scientific">Stylosanthes scabra</name>
    <dbReference type="NCBI Taxonomy" id="79078"/>
    <lineage>
        <taxon>Eukaryota</taxon>
        <taxon>Viridiplantae</taxon>
        <taxon>Streptophyta</taxon>
        <taxon>Embryophyta</taxon>
        <taxon>Tracheophyta</taxon>
        <taxon>Spermatophyta</taxon>
        <taxon>Magnoliopsida</taxon>
        <taxon>eudicotyledons</taxon>
        <taxon>Gunneridae</taxon>
        <taxon>Pentapetalae</taxon>
        <taxon>rosids</taxon>
        <taxon>fabids</taxon>
        <taxon>Fabales</taxon>
        <taxon>Fabaceae</taxon>
        <taxon>Papilionoideae</taxon>
        <taxon>50 kb inversion clade</taxon>
        <taxon>dalbergioids sensu lato</taxon>
        <taxon>Dalbergieae</taxon>
        <taxon>Pterocarpus clade</taxon>
        <taxon>Stylosanthes</taxon>
    </lineage>
</organism>
<sequence length="131" mass="14862">MLYTPGKPFPLYPRLEKIFVRDRATGAAAVCGNDAEEQVQKDGDDDMDDEDIAMFNSNPEFTESLLQQDNSVASSSERKQGKKASSSKSSKEVKMMKELTDTLKYVFDEHGKRLDVFTQVMANTRKEKKNR</sequence>
<comment type="caution">
    <text evidence="2">The sequence shown here is derived from an EMBL/GenBank/DDBJ whole genome shotgun (WGS) entry which is preliminary data.</text>
</comment>
<evidence type="ECO:0000313" key="2">
    <source>
        <dbReference type="EMBL" id="MED6199846.1"/>
    </source>
</evidence>
<feature type="region of interest" description="Disordered" evidence="1">
    <location>
        <begin position="31"/>
        <end position="53"/>
    </location>
</feature>
<accession>A0ABU6XPK1</accession>
<evidence type="ECO:0000256" key="1">
    <source>
        <dbReference type="SAM" id="MobiDB-lite"/>
    </source>
</evidence>
<dbReference type="Proteomes" id="UP001341840">
    <property type="component" value="Unassembled WGS sequence"/>
</dbReference>
<feature type="region of interest" description="Disordered" evidence="1">
    <location>
        <begin position="68"/>
        <end position="94"/>
    </location>
</feature>
<feature type="compositionally biased region" description="Acidic residues" evidence="1">
    <location>
        <begin position="43"/>
        <end position="52"/>
    </location>
</feature>
<proteinExistence type="predicted"/>
<keyword evidence="3" id="KW-1185">Reference proteome</keyword>
<reference evidence="2 3" key="1">
    <citation type="journal article" date="2023" name="Plants (Basel)">
        <title>Bridging the Gap: Combining Genomics and Transcriptomics Approaches to Understand Stylosanthes scabra, an Orphan Legume from the Brazilian Caatinga.</title>
        <authorList>
            <person name="Ferreira-Neto J.R.C."/>
            <person name="da Silva M.D."/>
            <person name="Binneck E."/>
            <person name="de Melo N.F."/>
            <person name="da Silva R.H."/>
            <person name="de Melo A.L.T.M."/>
            <person name="Pandolfi V."/>
            <person name="Bustamante F.O."/>
            <person name="Brasileiro-Vidal A.C."/>
            <person name="Benko-Iseppon A.M."/>
        </authorList>
    </citation>
    <scope>NUCLEOTIDE SEQUENCE [LARGE SCALE GENOMIC DNA]</scope>
    <source>
        <tissue evidence="2">Leaves</tissue>
    </source>
</reference>
<evidence type="ECO:0000313" key="3">
    <source>
        <dbReference type="Proteomes" id="UP001341840"/>
    </source>
</evidence>
<protein>
    <submittedName>
        <fullName evidence="2">Uncharacterized protein</fullName>
    </submittedName>
</protein>